<dbReference type="PANTHER" id="PTHR23128">
    <property type="entry name" value="SERPENTINE RECEPTOR, CLASS E (EPSILON)-RELATED"/>
    <property type="match status" value="1"/>
</dbReference>
<feature type="non-terminal residue" evidence="3">
    <location>
        <position position="244"/>
    </location>
</feature>
<gene>
    <name evidence="3" type="ORF">PFISCL1PPCAC_13930</name>
</gene>
<protein>
    <recommendedName>
        <fullName evidence="5">G protein-coupled receptor</fullName>
    </recommendedName>
</protein>
<accession>A0AAV5VWI5</accession>
<evidence type="ECO:0000313" key="4">
    <source>
        <dbReference type="Proteomes" id="UP001432322"/>
    </source>
</evidence>
<feature type="transmembrane region" description="Helical" evidence="2">
    <location>
        <begin position="46"/>
        <end position="72"/>
    </location>
</feature>
<evidence type="ECO:0000256" key="2">
    <source>
        <dbReference type="SAM" id="Phobius"/>
    </source>
</evidence>
<dbReference type="GO" id="GO:0016020">
    <property type="term" value="C:membrane"/>
    <property type="evidence" value="ECO:0007669"/>
    <property type="project" value="InterPro"/>
</dbReference>
<keyword evidence="4" id="KW-1185">Reference proteome</keyword>
<feature type="transmembrane region" description="Helical" evidence="2">
    <location>
        <begin position="210"/>
        <end position="231"/>
    </location>
</feature>
<evidence type="ECO:0008006" key="5">
    <source>
        <dbReference type="Google" id="ProtNLM"/>
    </source>
</evidence>
<reference evidence="3" key="1">
    <citation type="submission" date="2023-10" db="EMBL/GenBank/DDBJ databases">
        <title>Genome assembly of Pristionchus species.</title>
        <authorList>
            <person name="Yoshida K."/>
            <person name="Sommer R.J."/>
        </authorList>
    </citation>
    <scope>NUCLEOTIDE SEQUENCE</scope>
    <source>
        <strain evidence="3">RS5133</strain>
    </source>
</reference>
<dbReference type="GO" id="GO:0007606">
    <property type="term" value="P:sensory perception of chemical stimulus"/>
    <property type="evidence" value="ECO:0007669"/>
    <property type="project" value="InterPro"/>
</dbReference>
<keyword evidence="2" id="KW-0472">Membrane</keyword>
<feature type="transmembrane region" description="Helical" evidence="2">
    <location>
        <begin position="172"/>
        <end position="190"/>
    </location>
</feature>
<comment type="caution">
    <text evidence="3">The sequence shown here is derived from an EMBL/GenBank/DDBJ whole genome shotgun (WGS) entry which is preliminary data.</text>
</comment>
<dbReference type="Pfam" id="PF03125">
    <property type="entry name" value="Sre"/>
    <property type="match status" value="1"/>
</dbReference>
<evidence type="ECO:0000256" key="1">
    <source>
        <dbReference type="ARBA" id="ARBA00006803"/>
    </source>
</evidence>
<dbReference type="AlphaFoldDB" id="A0AAV5VWI5"/>
<feature type="non-terminal residue" evidence="3">
    <location>
        <position position="1"/>
    </location>
</feature>
<name>A0AAV5VWI5_9BILA</name>
<sequence>QVKAVHINMNILNTYTIIFLSTTLLVLRMVFVLIDNGNFPDMGDLILIVSLVKLFAFVSIYNYITYITYAALIYSLDYESNRRLWIPCLLITVNSIISSIIATLLTYEKLNGAVYVAFVFCMSNISCAIFLRIKNQNLVEDLRMNQFRAASYTVSKRWTLKDNIRLAKDTRFFVFGSAAQVSFYLPFFFLPQLLLDDQPAWRSTLEFSKALFQMLCAYGFGIAELFVLLAFKKHVHFIKSVIGL</sequence>
<feature type="transmembrane region" description="Helical" evidence="2">
    <location>
        <begin position="113"/>
        <end position="133"/>
    </location>
</feature>
<dbReference type="Proteomes" id="UP001432322">
    <property type="component" value="Unassembled WGS sequence"/>
</dbReference>
<dbReference type="EMBL" id="BTSY01000004">
    <property type="protein sequence ID" value="GMT22633.1"/>
    <property type="molecule type" value="Genomic_DNA"/>
</dbReference>
<dbReference type="InterPro" id="IPR004151">
    <property type="entry name" value="7TM_GPCR_serpentine_rcpt_Sre"/>
</dbReference>
<dbReference type="PANTHER" id="PTHR23128:SF132">
    <property type="entry name" value="SERPENTINE RECEPTOR, CLASS E (EPSILON)-RELATED"/>
    <property type="match status" value="1"/>
</dbReference>
<comment type="similarity">
    <text evidence="1">Belongs to the nematode receptor-like protein sre family.</text>
</comment>
<feature type="transmembrane region" description="Helical" evidence="2">
    <location>
        <begin position="84"/>
        <end position="107"/>
    </location>
</feature>
<evidence type="ECO:0000313" key="3">
    <source>
        <dbReference type="EMBL" id="GMT22633.1"/>
    </source>
</evidence>
<keyword evidence="2" id="KW-0812">Transmembrane</keyword>
<keyword evidence="2" id="KW-1133">Transmembrane helix</keyword>
<feature type="transmembrane region" description="Helical" evidence="2">
    <location>
        <begin position="12"/>
        <end position="34"/>
    </location>
</feature>
<proteinExistence type="inferred from homology"/>
<organism evidence="3 4">
    <name type="scientific">Pristionchus fissidentatus</name>
    <dbReference type="NCBI Taxonomy" id="1538716"/>
    <lineage>
        <taxon>Eukaryota</taxon>
        <taxon>Metazoa</taxon>
        <taxon>Ecdysozoa</taxon>
        <taxon>Nematoda</taxon>
        <taxon>Chromadorea</taxon>
        <taxon>Rhabditida</taxon>
        <taxon>Rhabditina</taxon>
        <taxon>Diplogasteromorpha</taxon>
        <taxon>Diplogasteroidea</taxon>
        <taxon>Neodiplogasteridae</taxon>
        <taxon>Pristionchus</taxon>
    </lineage>
</organism>